<comment type="caution">
    <text evidence="2">The sequence shown here is derived from an EMBL/GenBank/DDBJ whole genome shotgun (WGS) entry which is preliminary data.</text>
</comment>
<protein>
    <submittedName>
        <fullName evidence="2">Uncharacterized protein</fullName>
    </submittedName>
</protein>
<feature type="region of interest" description="Disordered" evidence="1">
    <location>
        <begin position="1"/>
        <end position="93"/>
    </location>
</feature>
<evidence type="ECO:0000313" key="2">
    <source>
        <dbReference type="EMBL" id="RXK37857.1"/>
    </source>
</evidence>
<proteinExistence type="predicted"/>
<accession>A0A4V1M3S2</accession>
<dbReference type="VEuPathDB" id="FungiDB:TREMEDRAFT_66232"/>
<dbReference type="AlphaFoldDB" id="A0A4V1M3S2"/>
<organism evidence="2 3">
    <name type="scientific">Tremella mesenterica</name>
    <name type="common">Jelly fungus</name>
    <dbReference type="NCBI Taxonomy" id="5217"/>
    <lineage>
        <taxon>Eukaryota</taxon>
        <taxon>Fungi</taxon>
        <taxon>Dikarya</taxon>
        <taxon>Basidiomycota</taxon>
        <taxon>Agaricomycotina</taxon>
        <taxon>Tremellomycetes</taxon>
        <taxon>Tremellales</taxon>
        <taxon>Tremellaceae</taxon>
        <taxon>Tremella</taxon>
    </lineage>
</organism>
<feature type="compositionally biased region" description="Low complexity" evidence="1">
    <location>
        <begin position="26"/>
        <end position="41"/>
    </location>
</feature>
<evidence type="ECO:0000313" key="3">
    <source>
        <dbReference type="Proteomes" id="UP000289152"/>
    </source>
</evidence>
<feature type="compositionally biased region" description="Polar residues" evidence="1">
    <location>
        <begin position="79"/>
        <end position="89"/>
    </location>
</feature>
<keyword evidence="3" id="KW-1185">Reference proteome</keyword>
<reference evidence="2 3" key="1">
    <citation type="submission" date="2016-06" db="EMBL/GenBank/DDBJ databases">
        <title>Evolution of pathogenesis and genome organization in the Tremellales.</title>
        <authorList>
            <person name="Cuomo C."/>
            <person name="Litvintseva A."/>
            <person name="Heitman J."/>
            <person name="Chen Y."/>
            <person name="Sun S."/>
            <person name="Springer D."/>
            <person name="Dromer F."/>
            <person name="Young S."/>
            <person name="Zeng Q."/>
            <person name="Chapman S."/>
            <person name="Gujja S."/>
            <person name="Saif S."/>
            <person name="Birren B."/>
        </authorList>
    </citation>
    <scope>NUCLEOTIDE SEQUENCE [LARGE SCALE GENOMIC DNA]</scope>
    <source>
        <strain evidence="2 3">ATCC 28783</strain>
    </source>
</reference>
<evidence type="ECO:0000256" key="1">
    <source>
        <dbReference type="SAM" id="MobiDB-lite"/>
    </source>
</evidence>
<dbReference type="Proteomes" id="UP000289152">
    <property type="component" value="Unassembled WGS sequence"/>
</dbReference>
<name>A0A4V1M3S2_TREME</name>
<dbReference type="EMBL" id="SDIL01000058">
    <property type="protein sequence ID" value="RXK37857.1"/>
    <property type="molecule type" value="Genomic_DNA"/>
</dbReference>
<gene>
    <name evidence="2" type="ORF">M231_04855</name>
</gene>
<feature type="region of interest" description="Disordered" evidence="1">
    <location>
        <begin position="121"/>
        <end position="143"/>
    </location>
</feature>
<dbReference type="InParanoid" id="A0A4V1M3S2"/>
<sequence length="180" mass="19311">MEGTHGETIDQIETVNDGCEDDDRSVSSTDTSSIRSSNTSCPPTPSSIATSLDAEETDDLIPDLTDNFDSFPLDPTSGPAYSSNTYPDDQTTDREFPAVKIVLDGELSSSLAQTQFSSSRILYSKGPHPPSPASLREDSSSELVVRRTSDASDFLPSSEHPIWSNSSSDLLSIQTTVVEA</sequence>